<dbReference type="Gene3D" id="3.30.40.10">
    <property type="entry name" value="Zinc/RING finger domain, C3HC4 (zinc finger)"/>
    <property type="match status" value="1"/>
</dbReference>
<dbReference type="PANTHER" id="PTHR45931:SF16">
    <property type="entry name" value="RING_U-BOX SUPERFAMILY PROTEIN"/>
    <property type="match status" value="1"/>
</dbReference>
<evidence type="ECO:0000313" key="6">
    <source>
        <dbReference type="EMBL" id="KAJ4839532.1"/>
    </source>
</evidence>
<protein>
    <recommendedName>
        <fullName evidence="5">RING-type domain-containing protein</fullName>
    </recommendedName>
</protein>
<keyword evidence="2 4" id="KW-0863">Zinc-finger</keyword>
<dbReference type="GO" id="GO:0006511">
    <property type="term" value="P:ubiquitin-dependent protein catabolic process"/>
    <property type="evidence" value="ECO:0007669"/>
    <property type="project" value="TreeGrafter"/>
</dbReference>
<name>A0A9Q0FXU2_9ROSI</name>
<dbReference type="EMBL" id="JAKUCV010003290">
    <property type="protein sequence ID" value="KAJ4839532.1"/>
    <property type="molecule type" value="Genomic_DNA"/>
</dbReference>
<dbReference type="SMART" id="SM00184">
    <property type="entry name" value="RING"/>
    <property type="match status" value="1"/>
</dbReference>
<feature type="non-terminal residue" evidence="6">
    <location>
        <position position="210"/>
    </location>
</feature>
<dbReference type="CDD" id="cd16454">
    <property type="entry name" value="RING-H2_PA-TM-RING"/>
    <property type="match status" value="1"/>
</dbReference>
<accession>A0A9Q0FXU2</accession>
<reference evidence="6" key="2">
    <citation type="journal article" date="2023" name="Plants (Basel)">
        <title>Annotation of the Turnera subulata (Passifloraceae) Draft Genome Reveals the S-Locus Evolved after the Divergence of Turneroideae from Passifloroideae in a Stepwise Manner.</title>
        <authorList>
            <person name="Henning P.M."/>
            <person name="Roalson E.H."/>
            <person name="Mir W."/>
            <person name="McCubbin A.G."/>
            <person name="Shore J.S."/>
        </authorList>
    </citation>
    <scope>NUCLEOTIDE SEQUENCE</scope>
    <source>
        <strain evidence="6">F60SS</strain>
    </source>
</reference>
<dbReference type="PANTHER" id="PTHR45931">
    <property type="entry name" value="SI:CH211-59O9.10"/>
    <property type="match status" value="1"/>
</dbReference>
<dbReference type="AlphaFoldDB" id="A0A9Q0FXU2"/>
<keyword evidence="1" id="KW-0479">Metal-binding</keyword>
<proteinExistence type="predicted"/>
<gene>
    <name evidence="6" type="ORF">Tsubulata_037058</name>
</gene>
<dbReference type="InterPro" id="IPR001841">
    <property type="entry name" value="Znf_RING"/>
</dbReference>
<dbReference type="OrthoDB" id="1916372at2759"/>
<evidence type="ECO:0000259" key="5">
    <source>
        <dbReference type="PROSITE" id="PS50089"/>
    </source>
</evidence>
<dbReference type="PROSITE" id="PS50089">
    <property type="entry name" value="ZF_RING_2"/>
    <property type="match status" value="1"/>
</dbReference>
<sequence length="210" mass="23381">MDEFRKEVLISEMRDASEEMAETVITMESAEEERSRPKPAASSAIEALPKYTVTSSDDSKMCSHICPLCRFELSTLEEEGISNIISKSTLEESRKGDLMYELVGALMAVAERVIARESVGEEEISRPKGAASSAIEALPKYTVTNLSNGDSRMCEICMEELRIGSPLTLMPCSHEFHGPCVEQWLKVSYMCPLCRFELPTAEEEVNLRPS</sequence>
<reference evidence="6" key="1">
    <citation type="submission" date="2022-02" db="EMBL/GenBank/DDBJ databases">
        <authorList>
            <person name="Henning P.M."/>
            <person name="McCubbin A.G."/>
            <person name="Shore J.S."/>
        </authorList>
    </citation>
    <scope>NUCLEOTIDE SEQUENCE</scope>
    <source>
        <strain evidence="6">F60SS</strain>
        <tissue evidence="6">Leaves</tissue>
    </source>
</reference>
<dbReference type="SUPFAM" id="SSF57850">
    <property type="entry name" value="RING/U-box"/>
    <property type="match status" value="1"/>
</dbReference>
<feature type="domain" description="RING-type" evidence="5">
    <location>
        <begin position="154"/>
        <end position="195"/>
    </location>
</feature>
<dbReference type="GO" id="GO:0061630">
    <property type="term" value="F:ubiquitin protein ligase activity"/>
    <property type="evidence" value="ECO:0007669"/>
    <property type="project" value="TreeGrafter"/>
</dbReference>
<dbReference type="Pfam" id="PF13639">
    <property type="entry name" value="zf-RING_2"/>
    <property type="match status" value="1"/>
</dbReference>
<dbReference type="InterPro" id="IPR051834">
    <property type="entry name" value="RING_finger_E3_ligase"/>
</dbReference>
<comment type="caution">
    <text evidence="6">The sequence shown here is derived from an EMBL/GenBank/DDBJ whole genome shotgun (WGS) entry which is preliminary data.</text>
</comment>
<dbReference type="GO" id="GO:0005634">
    <property type="term" value="C:nucleus"/>
    <property type="evidence" value="ECO:0007669"/>
    <property type="project" value="TreeGrafter"/>
</dbReference>
<evidence type="ECO:0000256" key="3">
    <source>
        <dbReference type="ARBA" id="ARBA00022833"/>
    </source>
</evidence>
<keyword evidence="7" id="KW-1185">Reference proteome</keyword>
<organism evidence="6 7">
    <name type="scientific">Turnera subulata</name>
    <dbReference type="NCBI Taxonomy" id="218843"/>
    <lineage>
        <taxon>Eukaryota</taxon>
        <taxon>Viridiplantae</taxon>
        <taxon>Streptophyta</taxon>
        <taxon>Embryophyta</taxon>
        <taxon>Tracheophyta</taxon>
        <taxon>Spermatophyta</taxon>
        <taxon>Magnoliopsida</taxon>
        <taxon>eudicotyledons</taxon>
        <taxon>Gunneridae</taxon>
        <taxon>Pentapetalae</taxon>
        <taxon>rosids</taxon>
        <taxon>fabids</taxon>
        <taxon>Malpighiales</taxon>
        <taxon>Passifloraceae</taxon>
        <taxon>Turnera</taxon>
    </lineage>
</organism>
<evidence type="ECO:0000256" key="2">
    <source>
        <dbReference type="ARBA" id="ARBA00022771"/>
    </source>
</evidence>
<evidence type="ECO:0000313" key="7">
    <source>
        <dbReference type="Proteomes" id="UP001141552"/>
    </source>
</evidence>
<dbReference type="GO" id="GO:0008270">
    <property type="term" value="F:zinc ion binding"/>
    <property type="evidence" value="ECO:0007669"/>
    <property type="project" value="UniProtKB-KW"/>
</dbReference>
<keyword evidence="3" id="KW-0862">Zinc</keyword>
<dbReference type="InterPro" id="IPR013083">
    <property type="entry name" value="Znf_RING/FYVE/PHD"/>
</dbReference>
<evidence type="ECO:0000256" key="4">
    <source>
        <dbReference type="PROSITE-ProRule" id="PRU00175"/>
    </source>
</evidence>
<dbReference type="Proteomes" id="UP001141552">
    <property type="component" value="Unassembled WGS sequence"/>
</dbReference>
<evidence type="ECO:0000256" key="1">
    <source>
        <dbReference type="ARBA" id="ARBA00022723"/>
    </source>
</evidence>